<dbReference type="Proteomes" id="UP001501637">
    <property type="component" value="Unassembled WGS sequence"/>
</dbReference>
<name>A0ABP6MER5_9ACTN</name>
<keyword evidence="3" id="KW-1185">Reference proteome</keyword>
<organism evidence="2 3">
    <name type="scientific">Streptomyces rectiviolaceus</name>
    <dbReference type="NCBI Taxonomy" id="332591"/>
    <lineage>
        <taxon>Bacteria</taxon>
        <taxon>Bacillati</taxon>
        <taxon>Actinomycetota</taxon>
        <taxon>Actinomycetes</taxon>
        <taxon>Kitasatosporales</taxon>
        <taxon>Streptomycetaceae</taxon>
        <taxon>Streptomyces</taxon>
    </lineage>
</organism>
<comment type="caution">
    <text evidence="2">The sequence shown here is derived from an EMBL/GenBank/DDBJ whole genome shotgun (WGS) entry which is preliminary data.</text>
</comment>
<feature type="region of interest" description="Disordered" evidence="1">
    <location>
        <begin position="28"/>
        <end position="66"/>
    </location>
</feature>
<evidence type="ECO:0000256" key="1">
    <source>
        <dbReference type="SAM" id="MobiDB-lite"/>
    </source>
</evidence>
<evidence type="ECO:0000313" key="2">
    <source>
        <dbReference type="EMBL" id="GAA3101872.1"/>
    </source>
</evidence>
<proteinExistence type="predicted"/>
<evidence type="ECO:0000313" key="3">
    <source>
        <dbReference type="Proteomes" id="UP001501637"/>
    </source>
</evidence>
<gene>
    <name evidence="2" type="ORF">GCM10010449_26250</name>
</gene>
<protein>
    <submittedName>
        <fullName evidence="2">Uncharacterized protein</fullName>
    </submittedName>
</protein>
<dbReference type="EMBL" id="BAAAUG010000039">
    <property type="protein sequence ID" value="GAA3101872.1"/>
    <property type="molecule type" value="Genomic_DNA"/>
</dbReference>
<sequence length="117" mass="12192">MVAERVHGKDELAELVTVAGADDKEVDGVRGIEGLDGPGRGPLPDGDELADLGGGRPGRAEPEGEAVKGELVRCVSGTLGFGHRPRAGEPAGVVDERLRRKEIRVGRGGVRPRPEIG</sequence>
<accession>A0ABP6MER5</accession>
<reference evidence="3" key="1">
    <citation type="journal article" date="2019" name="Int. J. Syst. Evol. Microbiol.">
        <title>The Global Catalogue of Microorganisms (GCM) 10K type strain sequencing project: providing services to taxonomists for standard genome sequencing and annotation.</title>
        <authorList>
            <consortium name="The Broad Institute Genomics Platform"/>
            <consortium name="The Broad Institute Genome Sequencing Center for Infectious Disease"/>
            <person name="Wu L."/>
            <person name="Ma J."/>
        </authorList>
    </citation>
    <scope>NUCLEOTIDE SEQUENCE [LARGE SCALE GENOMIC DNA]</scope>
    <source>
        <strain evidence="3">JCM 9092</strain>
    </source>
</reference>